<keyword evidence="1" id="KW-0645">Protease</keyword>
<reference evidence="1 2" key="1">
    <citation type="submission" date="2021-03" db="EMBL/GenBank/DDBJ databases">
        <title>Muricauda sp. CAU 1631 isolated from Incheon.</title>
        <authorList>
            <person name="Kim W."/>
        </authorList>
    </citation>
    <scope>NUCLEOTIDE SEQUENCE [LARGE SCALE GENOMIC DNA]</scope>
    <source>
        <strain evidence="1 2">CAU 1631</strain>
    </source>
</reference>
<name>A0ABS3EY31_9FLAO</name>
<dbReference type="SUPFAM" id="SSF55486">
    <property type="entry name" value="Metalloproteases ('zincins'), catalytic domain"/>
    <property type="match status" value="1"/>
</dbReference>
<organism evidence="1 2">
    <name type="scientific">[Muricauda] lutisoli</name>
    <dbReference type="NCBI Taxonomy" id="2816035"/>
    <lineage>
        <taxon>Bacteria</taxon>
        <taxon>Pseudomonadati</taxon>
        <taxon>Bacteroidota</taxon>
        <taxon>Flavobacteriia</taxon>
        <taxon>Flavobacteriales</taxon>
        <taxon>Flavobacteriaceae</taxon>
        <taxon>Allomuricauda</taxon>
    </lineage>
</organism>
<accession>A0ABS3EY31</accession>
<protein>
    <submittedName>
        <fullName evidence="1">Membrane metalloprotease</fullName>
    </submittedName>
</protein>
<keyword evidence="1" id="KW-0482">Metalloprotease</keyword>
<gene>
    <name evidence="1" type="ORF">J0X13_11470</name>
</gene>
<keyword evidence="2" id="KW-1185">Reference proteome</keyword>
<dbReference type="EMBL" id="JAFLND010000003">
    <property type="protein sequence ID" value="MBO0331174.1"/>
    <property type="molecule type" value="Genomic_DNA"/>
</dbReference>
<evidence type="ECO:0000313" key="2">
    <source>
        <dbReference type="Proteomes" id="UP000664163"/>
    </source>
</evidence>
<keyword evidence="1" id="KW-0378">Hydrolase</keyword>
<dbReference type="GO" id="GO:0008237">
    <property type="term" value="F:metallopeptidase activity"/>
    <property type="evidence" value="ECO:0007669"/>
    <property type="project" value="UniProtKB-KW"/>
</dbReference>
<evidence type="ECO:0000313" key="1">
    <source>
        <dbReference type="EMBL" id="MBO0331174.1"/>
    </source>
</evidence>
<dbReference type="Proteomes" id="UP000664163">
    <property type="component" value="Unassembled WGS sequence"/>
</dbReference>
<sequence>MSCSSNGDSGEQVQAPEETIDKAANQQAVGESSQELLEDNGFTSLYIEIYYVQGLRPSSETVEHFKGFLNDRLNKPDGINIELFEMDSPGQDVYSITDVRKIEDETRTAYNEGSTLKVFGLFLDGEYAENTESGSVLGVAYRNTSFVLFSETIREFSGQPLSPSTTVLESTVLDHEFGHLMGLVNAGTPLQSQHQDVEHGRHCTTEDCLMYWTAETGEGLVNMISGGTIPILDQACLDDLQAHGGK</sequence>
<comment type="caution">
    <text evidence="1">The sequence shown here is derived from an EMBL/GenBank/DDBJ whole genome shotgun (WGS) entry which is preliminary data.</text>
</comment>
<proteinExistence type="predicted"/>